<organism evidence="2 3">
    <name type="scientific">Syphacia muris</name>
    <dbReference type="NCBI Taxonomy" id="451379"/>
    <lineage>
        <taxon>Eukaryota</taxon>
        <taxon>Metazoa</taxon>
        <taxon>Ecdysozoa</taxon>
        <taxon>Nematoda</taxon>
        <taxon>Chromadorea</taxon>
        <taxon>Rhabditida</taxon>
        <taxon>Spirurina</taxon>
        <taxon>Oxyuridomorpha</taxon>
        <taxon>Oxyuroidea</taxon>
        <taxon>Oxyuridae</taxon>
        <taxon>Syphacia</taxon>
    </lineage>
</organism>
<dbReference type="AlphaFoldDB" id="A0A0N5AD23"/>
<dbReference type="Proteomes" id="UP000046393">
    <property type="component" value="Unplaced"/>
</dbReference>
<feature type="transmembrane region" description="Helical" evidence="1">
    <location>
        <begin position="35"/>
        <end position="54"/>
    </location>
</feature>
<dbReference type="GO" id="GO:0016020">
    <property type="term" value="C:membrane"/>
    <property type="evidence" value="ECO:0007669"/>
    <property type="project" value="TreeGrafter"/>
</dbReference>
<dbReference type="STRING" id="451379.A0A0N5AD23"/>
<keyword evidence="1" id="KW-0472">Membrane</keyword>
<dbReference type="InterPro" id="IPR026620">
    <property type="entry name" value="TMEM177"/>
</dbReference>
<reference evidence="3" key="1">
    <citation type="submission" date="2017-02" db="UniProtKB">
        <authorList>
            <consortium name="WormBaseParasite"/>
        </authorList>
    </citation>
    <scope>IDENTIFICATION</scope>
</reference>
<feature type="transmembrane region" description="Helical" evidence="1">
    <location>
        <begin position="206"/>
        <end position="224"/>
    </location>
</feature>
<sequence>MAVLSSLRIVREKSSSLPGVDASSLKLTSKFGRNFRLGILAVAVIAYPLVSLTLNGPLIKKFPYFQDAELDLSDRLDKIITEEYERYLRNEKKERKNVVARFFRLQNTNVIDSIVKGTIALKTGVAVALPFYVNFNNRTDVVDYCKRKLKTFLFCDDAINVNWDSDIGKNIADTLCLSDNALRFLVLRDLYSNEQYKSFVSREVSWVGYSTVACFLTFIIHSTSRLRHSLNWFFLILLVSLNLAYFGSENWYGVYRHAADLNADTKAGMSTVSHLEGGKEYYWKLLKRNRLLSSISNCAHRKVTTCGDIKSLNTPLLKRYLGLKGVRLEDDEFIESCIDDFDDE</sequence>
<keyword evidence="2" id="KW-1185">Reference proteome</keyword>
<dbReference type="WBParaSite" id="SMUV_0000205501-mRNA-1">
    <property type="protein sequence ID" value="SMUV_0000205501-mRNA-1"/>
    <property type="gene ID" value="SMUV_0000205501"/>
</dbReference>
<dbReference type="PANTHER" id="PTHR21824:SF4">
    <property type="entry name" value="TRANSMEMBRANE PROTEIN 177"/>
    <property type="match status" value="1"/>
</dbReference>
<feature type="transmembrane region" description="Helical" evidence="1">
    <location>
        <begin position="230"/>
        <end position="247"/>
    </location>
</feature>
<evidence type="ECO:0000313" key="2">
    <source>
        <dbReference type="Proteomes" id="UP000046393"/>
    </source>
</evidence>
<evidence type="ECO:0000256" key="1">
    <source>
        <dbReference type="SAM" id="Phobius"/>
    </source>
</evidence>
<evidence type="ECO:0000313" key="3">
    <source>
        <dbReference type="WBParaSite" id="SMUV_0000205501-mRNA-1"/>
    </source>
</evidence>
<proteinExistence type="predicted"/>
<keyword evidence="1" id="KW-0812">Transmembrane</keyword>
<keyword evidence="1" id="KW-1133">Transmembrane helix</keyword>
<dbReference type="PANTHER" id="PTHR21824">
    <property type="entry name" value="TRANSMEMBRANE PROTEIN 177"/>
    <property type="match status" value="1"/>
</dbReference>
<protein>
    <submittedName>
        <fullName evidence="3">XPR1</fullName>
    </submittedName>
</protein>
<name>A0A0N5AD23_9BILA</name>
<accession>A0A0N5AD23</accession>